<dbReference type="Gene3D" id="1.10.1660.10">
    <property type="match status" value="1"/>
</dbReference>
<sequence>MKIQTAAKLTSLTVSTIRYYDSEGLLCTIPRDTNGFRDFRDIDVQWLKNIELLRESGVSITTLKKVAQLNHNDPEIRNKRATLLTDELRKLEQRIIKLQQAERMLKDEIASPTFVD</sequence>
<reference evidence="4 5" key="1">
    <citation type="submission" date="2022-03" db="EMBL/GenBank/DDBJ databases">
        <title>Draft genome sequence of Furfurilactobacillus curtus JCM 31185.</title>
        <authorList>
            <person name="Suzuki S."/>
            <person name="Endo A."/>
            <person name="Kajikawa A."/>
        </authorList>
    </citation>
    <scope>NUCLEOTIDE SEQUENCE [LARGE SCALE GENOMIC DNA]</scope>
    <source>
        <strain evidence="4 5">JCM 31185</strain>
    </source>
</reference>
<dbReference type="PROSITE" id="PS50937">
    <property type="entry name" value="HTH_MERR_2"/>
    <property type="match status" value="1"/>
</dbReference>
<proteinExistence type="predicted"/>
<organism evidence="4 5">
    <name type="scientific">Furfurilactobacillus curtus</name>
    <dbReference type="NCBI Taxonomy" id="1746200"/>
    <lineage>
        <taxon>Bacteria</taxon>
        <taxon>Bacillati</taxon>
        <taxon>Bacillota</taxon>
        <taxon>Bacilli</taxon>
        <taxon>Lactobacillales</taxon>
        <taxon>Lactobacillaceae</taxon>
        <taxon>Furfurilactobacillus</taxon>
    </lineage>
</organism>
<dbReference type="RefSeq" id="WP_407882308.1">
    <property type="nucleotide sequence ID" value="NZ_BQXO01000001.1"/>
</dbReference>
<dbReference type="Proteomes" id="UP001628078">
    <property type="component" value="Unassembled WGS sequence"/>
</dbReference>
<comment type="caution">
    <text evidence="4">The sequence shown here is derived from an EMBL/GenBank/DDBJ whole genome shotgun (WGS) entry which is preliminary data.</text>
</comment>
<keyword evidence="2" id="KW-0175">Coiled coil</keyword>
<dbReference type="InterPro" id="IPR000551">
    <property type="entry name" value="MerR-type_HTH_dom"/>
</dbReference>
<feature type="coiled-coil region" evidence="2">
    <location>
        <begin position="81"/>
        <end position="108"/>
    </location>
</feature>
<evidence type="ECO:0000313" key="4">
    <source>
        <dbReference type="EMBL" id="GKT05044.1"/>
    </source>
</evidence>
<evidence type="ECO:0000313" key="5">
    <source>
        <dbReference type="Proteomes" id="UP001628078"/>
    </source>
</evidence>
<evidence type="ECO:0000256" key="2">
    <source>
        <dbReference type="SAM" id="Coils"/>
    </source>
</evidence>
<dbReference type="PANTHER" id="PTHR30204">
    <property type="entry name" value="REDOX-CYCLING DRUG-SENSING TRANSCRIPTIONAL ACTIVATOR SOXR"/>
    <property type="match status" value="1"/>
</dbReference>
<dbReference type="SUPFAM" id="SSF46955">
    <property type="entry name" value="Putative DNA-binding domain"/>
    <property type="match status" value="1"/>
</dbReference>
<name>A0ABQ5JND6_9LACO</name>
<protein>
    <recommendedName>
        <fullName evidence="3">HTH merR-type domain-containing protein</fullName>
    </recommendedName>
</protein>
<gene>
    <name evidence="4" type="ORF">JCM31185_03330</name>
</gene>
<dbReference type="InterPro" id="IPR009061">
    <property type="entry name" value="DNA-bd_dom_put_sf"/>
</dbReference>
<dbReference type="EMBL" id="BQXO01000001">
    <property type="protein sequence ID" value="GKT05044.1"/>
    <property type="molecule type" value="Genomic_DNA"/>
</dbReference>
<keyword evidence="1" id="KW-0238">DNA-binding</keyword>
<feature type="domain" description="HTH merR-type" evidence="3">
    <location>
        <begin position="1"/>
        <end position="69"/>
    </location>
</feature>
<evidence type="ECO:0000259" key="3">
    <source>
        <dbReference type="PROSITE" id="PS50937"/>
    </source>
</evidence>
<dbReference type="SMART" id="SM00422">
    <property type="entry name" value="HTH_MERR"/>
    <property type="match status" value="1"/>
</dbReference>
<dbReference type="InterPro" id="IPR047057">
    <property type="entry name" value="MerR_fam"/>
</dbReference>
<keyword evidence="5" id="KW-1185">Reference proteome</keyword>
<evidence type="ECO:0000256" key="1">
    <source>
        <dbReference type="ARBA" id="ARBA00023125"/>
    </source>
</evidence>
<accession>A0ABQ5JND6</accession>
<dbReference type="PANTHER" id="PTHR30204:SF98">
    <property type="entry name" value="HTH-TYPE TRANSCRIPTIONAL REGULATOR ADHR"/>
    <property type="match status" value="1"/>
</dbReference>
<dbReference type="Pfam" id="PF13411">
    <property type="entry name" value="MerR_1"/>
    <property type="match status" value="1"/>
</dbReference>